<dbReference type="PROSITE" id="PS00108">
    <property type="entry name" value="PROTEIN_KINASE_ST"/>
    <property type="match status" value="1"/>
</dbReference>
<dbReference type="AlphaFoldDB" id="A0AAD5XYH3"/>
<dbReference type="InterPro" id="IPR011009">
    <property type="entry name" value="Kinase-like_dom_sf"/>
</dbReference>
<name>A0AAD5XYH3_9FUNG</name>
<dbReference type="Gene3D" id="1.10.510.10">
    <property type="entry name" value="Transferase(Phosphotransferase) domain 1"/>
    <property type="match status" value="1"/>
</dbReference>
<dbReference type="PANTHER" id="PTHR44167">
    <property type="entry name" value="OVARIAN-SPECIFIC SERINE/THREONINE-PROTEIN KINASE LOK-RELATED"/>
    <property type="match status" value="1"/>
</dbReference>
<evidence type="ECO:0000313" key="3">
    <source>
        <dbReference type="Proteomes" id="UP001211065"/>
    </source>
</evidence>
<evidence type="ECO:0000259" key="1">
    <source>
        <dbReference type="PROSITE" id="PS50011"/>
    </source>
</evidence>
<comment type="caution">
    <text evidence="2">The sequence shown here is derived from an EMBL/GenBank/DDBJ whole genome shotgun (WGS) entry which is preliminary data.</text>
</comment>
<reference evidence="2" key="1">
    <citation type="submission" date="2020-05" db="EMBL/GenBank/DDBJ databases">
        <title>Phylogenomic resolution of chytrid fungi.</title>
        <authorList>
            <person name="Stajich J.E."/>
            <person name="Amses K."/>
            <person name="Simmons R."/>
            <person name="Seto K."/>
            <person name="Myers J."/>
            <person name="Bonds A."/>
            <person name="Quandt C.A."/>
            <person name="Barry K."/>
            <person name="Liu P."/>
            <person name="Grigoriev I."/>
            <person name="Longcore J.E."/>
            <person name="James T.Y."/>
        </authorList>
    </citation>
    <scope>NUCLEOTIDE SEQUENCE</scope>
    <source>
        <strain evidence="2">JEL0476</strain>
    </source>
</reference>
<dbReference type="Proteomes" id="UP001211065">
    <property type="component" value="Unassembled WGS sequence"/>
</dbReference>
<dbReference type="GO" id="GO:0004674">
    <property type="term" value="F:protein serine/threonine kinase activity"/>
    <property type="evidence" value="ECO:0007669"/>
    <property type="project" value="TreeGrafter"/>
</dbReference>
<dbReference type="GO" id="GO:0005524">
    <property type="term" value="F:ATP binding"/>
    <property type="evidence" value="ECO:0007669"/>
    <property type="project" value="InterPro"/>
</dbReference>
<keyword evidence="3" id="KW-1185">Reference proteome</keyword>
<evidence type="ECO:0000313" key="2">
    <source>
        <dbReference type="EMBL" id="KAJ3220777.1"/>
    </source>
</evidence>
<accession>A0AAD5XYH3</accession>
<dbReference type="PROSITE" id="PS50011">
    <property type="entry name" value="PROTEIN_KINASE_DOM"/>
    <property type="match status" value="1"/>
</dbReference>
<sequence>MIFDIPQSSLLINYQYCQNIAGFNDCNDSPTLEKPLYNLELLLKNRKPTLKITSDLKKVLNLKNFKAKLHTLKTVEEAENLYFKCRSYAKQPKIANALAKEHSIYLDNLYEDQSEIINKTPIFFANNKNLILKIPVNLNSEKPNECRVCESLELANITDEYNLVPVTAKNIKVQEDSNNEKSRFFTVWFLVMPKFDHTLADKMKTYSDDVILNQTKKLIKSLNYLHNKGFVHMDIKLENIFVKSHSEYDSGDKDEWFLGDFGSAVMHNTKIISCTQCFLPNIIYRNAVSHFKYDWWMLGINTLILYYLNKVYWKEILYSDVDDEIVSVEKVKFFISAMENECLKSLLSDLIQFENEKFTCS</sequence>
<dbReference type="EMBL" id="JADGJW010000274">
    <property type="protein sequence ID" value="KAJ3220777.1"/>
    <property type="molecule type" value="Genomic_DNA"/>
</dbReference>
<dbReference type="InterPro" id="IPR000719">
    <property type="entry name" value="Prot_kinase_dom"/>
</dbReference>
<dbReference type="GO" id="GO:0005634">
    <property type="term" value="C:nucleus"/>
    <property type="evidence" value="ECO:0007669"/>
    <property type="project" value="TreeGrafter"/>
</dbReference>
<dbReference type="Pfam" id="PF00069">
    <property type="entry name" value="Pkinase"/>
    <property type="match status" value="1"/>
</dbReference>
<dbReference type="SUPFAM" id="SSF56112">
    <property type="entry name" value="Protein kinase-like (PK-like)"/>
    <property type="match status" value="1"/>
</dbReference>
<protein>
    <recommendedName>
        <fullName evidence="1">Protein kinase domain-containing protein</fullName>
    </recommendedName>
</protein>
<dbReference type="GO" id="GO:0044773">
    <property type="term" value="P:mitotic DNA damage checkpoint signaling"/>
    <property type="evidence" value="ECO:0007669"/>
    <property type="project" value="TreeGrafter"/>
</dbReference>
<dbReference type="PANTHER" id="PTHR44167:SF24">
    <property type="entry name" value="SERINE_THREONINE-PROTEIN KINASE CHK2"/>
    <property type="match status" value="1"/>
</dbReference>
<organism evidence="2 3">
    <name type="scientific">Clydaea vesicula</name>
    <dbReference type="NCBI Taxonomy" id="447962"/>
    <lineage>
        <taxon>Eukaryota</taxon>
        <taxon>Fungi</taxon>
        <taxon>Fungi incertae sedis</taxon>
        <taxon>Chytridiomycota</taxon>
        <taxon>Chytridiomycota incertae sedis</taxon>
        <taxon>Chytridiomycetes</taxon>
        <taxon>Lobulomycetales</taxon>
        <taxon>Lobulomycetaceae</taxon>
        <taxon>Clydaea</taxon>
    </lineage>
</organism>
<feature type="domain" description="Protein kinase" evidence="1">
    <location>
        <begin position="83"/>
        <end position="361"/>
    </location>
</feature>
<gene>
    <name evidence="2" type="ORF">HK099_004020</name>
</gene>
<dbReference type="SMART" id="SM00220">
    <property type="entry name" value="S_TKc"/>
    <property type="match status" value="1"/>
</dbReference>
<dbReference type="InterPro" id="IPR008271">
    <property type="entry name" value="Ser/Thr_kinase_AS"/>
</dbReference>
<proteinExistence type="predicted"/>